<proteinExistence type="predicted"/>
<dbReference type="EMBL" id="GBRH01227110">
    <property type="protein sequence ID" value="JAD70785.1"/>
    <property type="molecule type" value="Transcribed_RNA"/>
</dbReference>
<reference evidence="1" key="2">
    <citation type="journal article" date="2015" name="Data Brief">
        <title>Shoot transcriptome of the giant reed, Arundo donax.</title>
        <authorList>
            <person name="Barrero R.A."/>
            <person name="Guerrero F.D."/>
            <person name="Moolhuijzen P."/>
            <person name="Goolsby J.A."/>
            <person name="Tidwell J."/>
            <person name="Bellgard S.E."/>
            <person name="Bellgard M.I."/>
        </authorList>
    </citation>
    <scope>NUCLEOTIDE SEQUENCE</scope>
    <source>
        <tissue evidence="1">Shoot tissue taken approximately 20 cm above the soil surface</tissue>
    </source>
</reference>
<accession>A0A0A9CBL1</accession>
<protein>
    <submittedName>
        <fullName evidence="1">Uncharacterized protein</fullName>
    </submittedName>
</protein>
<evidence type="ECO:0000313" key="1">
    <source>
        <dbReference type="EMBL" id="JAD70785.1"/>
    </source>
</evidence>
<reference evidence="1" key="1">
    <citation type="submission" date="2014-09" db="EMBL/GenBank/DDBJ databases">
        <authorList>
            <person name="Magalhaes I.L.F."/>
            <person name="Oliveira U."/>
            <person name="Santos F.R."/>
            <person name="Vidigal T.H.D.A."/>
            <person name="Brescovit A.D."/>
            <person name="Santos A.J."/>
        </authorList>
    </citation>
    <scope>NUCLEOTIDE SEQUENCE</scope>
    <source>
        <tissue evidence="1">Shoot tissue taken approximately 20 cm above the soil surface</tissue>
    </source>
</reference>
<sequence>MLQLLCSVMAITRFLILLCEQRIGLVQLCTSSLVVYIATLTKRCSSNYLKCVH</sequence>
<dbReference type="AlphaFoldDB" id="A0A0A9CBL1"/>
<name>A0A0A9CBL1_ARUDO</name>
<organism evidence="1">
    <name type="scientific">Arundo donax</name>
    <name type="common">Giant reed</name>
    <name type="synonym">Donax arundinaceus</name>
    <dbReference type="NCBI Taxonomy" id="35708"/>
    <lineage>
        <taxon>Eukaryota</taxon>
        <taxon>Viridiplantae</taxon>
        <taxon>Streptophyta</taxon>
        <taxon>Embryophyta</taxon>
        <taxon>Tracheophyta</taxon>
        <taxon>Spermatophyta</taxon>
        <taxon>Magnoliopsida</taxon>
        <taxon>Liliopsida</taxon>
        <taxon>Poales</taxon>
        <taxon>Poaceae</taxon>
        <taxon>PACMAD clade</taxon>
        <taxon>Arundinoideae</taxon>
        <taxon>Arundineae</taxon>
        <taxon>Arundo</taxon>
    </lineage>
</organism>